<keyword evidence="8" id="KW-1185">Reference proteome</keyword>
<keyword evidence="4" id="KW-1133">Transmembrane helix</keyword>
<evidence type="ECO:0000313" key="7">
    <source>
        <dbReference type="EMBL" id="CAH1957354.1"/>
    </source>
</evidence>
<reference evidence="7" key="1">
    <citation type="submission" date="2022-03" db="EMBL/GenBank/DDBJ databases">
        <authorList>
            <person name="Sayadi A."/>
        </authorList>
    </citation>
    <scope>NUCLEOTIDE SEQUENCE</scope>
</reference>
<dbReference type="InterPro" id="IPR037721">
    <property type="entry name" value="Ferlin"/>
</dbReference>
<accession>A0A9P0JPG2</accession>
<protein>
    <recommendedName>
        <fullName evidence="6">C2 domain-containing protein</fullName>
    </recommendedName>
</protein>
<dbReference type="SMART" id="SM01202">
    <property type="entry name" value="FerI"/>
    <property type="match status" value="1"/>
</dbReference>
<dbReference type="Proteomes" id="UP001152888">
    <property type="component" value="Unassembled WGS sequence"/>
</dbReference>
<comment type="subcellular location">
    <subcellularLocation>
        <location evidence="1">Membrane</location>
        <topology evidence="1">Single-pass membrane protein</topology>
    </subcellularLocation>
</comment>
<dbReference type="Gene3D" id="2.60.40.150">
    <property type="entry name" value="C2 domain"/>
    <property type="match status" value="2"/>
</dbReference>
<dbReference type="AlphaFoldDB" id="A0A9P0JPG2"/>
<dbReference type="InterPro" id="IPR000008">
    <property type="entry name" value="C2_dom"/>
</dbReference>
<dbReference type="SMART" id="SM00239">
    <property type="entry name" value="C2"/>
    <property type="match status" value="2"/>
</dbReference>
<dbReference type="EMBL" id="CAKOFQ010006670">
    <property type="protein sequence ID" value="CAH1957354.1"/>
    <property type="molecule type" value="Genomic_DNA"/>
</dbReference>
<evidence type="ECO:0000256" key="2">
    <source>
        <dbReference type="ARBA" id="ARBA00022692"/>
    </source>
</evidence>
<evidence type="ECO:0000256" key="1">
    <source>
        <dbReference type="ARBA" id="ARBA00004167"/>
    </source>
</evidence>
<comment type="caution">
    <text evidence="7">The sequence shown here is derived from an EMBL/GenBank/DDBJ whole genome shotgun (WGS) entry which is preliminary data.</text>
</comment>
<keyword evidence="3" id="KW-0677">Repeat</keyword>
<dbReference type="GO" id="GO:0016020">
    <property type="term" value="C:membrane"/>
    <property type="evidence" value="ECO:0007669"/>
    <property type="project" value="UniProtKB-SubCell"/>
</dbReference>
<dbReference type="InterPro" id="IPR012968">
    <property type="entry name" value="FerIin_dom"/>
</dbReference>
<dbReference type="SUPFAM" id="SSF49562">
    <property type="entry name" value="C2 domain (Calcium/lipid-binding domain, CaLB)"/>
    <property type="match status" value="2"/>
</dbReference>
<proteinExistence type="predicted"/>
<keyword evidence="5" id="KW-0472">Membrane</keyword>
<evidence type="ECO:0000259" key="6">
    <source>
        <dbReference type="PROSITE" id="PS50004"/>
    </source>
</evidence>
<evidence type="ECO:0000256" key="3">
    <source>
        <dbReference type="ARBA" id="ARBA00022737"/>
    </source>
</evidence>
<evidence type="ECO:0000256" key="5">
    <source>
        <dbReference type="ARBA" id="ARBA00023136"/>
    </source>
</evidence>
<feature type="domain" description="C2" evidence="6">
    <location>
        <begin position="159"/>
        <end position="290"/>
    </location>
</feature>
<feature type="domain" description="C2" evidence="6">
    <location>
        <begin position="1"/>
        <end position="118"/>
    </location>
</feature>
<dbReference type="OrthoDB" id="10059618at2759"/>
<gene>
    <name evidence="7" type="ORF">ACAOBT_LOCUS2047</name>
</gene>
<dbReference type="GO" id="GO:0007009">
    <property type="term" value="P:plasma membrane organization"/>
    <property type="evidence" value="ECO:0007669"/>
    <property type="project" value="TreeGrafter"/>
</dbReference>
<dbReference type="Pfam" id="PF08151">
    <property type="entry name" value="FerI"/>
    <property type="match status" value="1"/>
</dbReference>
<evidence type="ECO:0000313" key="8">
    <source>
        <dbReference type="Proteomes" id="UP001152888"/>
    </source>
</evidence>
<dbReference type="Pfam" id="PF00168">
    <property type="entry name" value="C2"/>
    <property type="match status" value="2"/>
</dbReference>
<name>A0A9P0JPG2_ACAOB</name>
<dbReference type="InterPro" id="IPR035892">
    <property type="entry name" value="C2_domain_sf"/>
</dbReference>
<dbReference type="PANTHER" id="PTHR12546">
    <property type="entry name" value="FER-1-LIKE"/>
    <property type="match status" value="1"/>
</dbReference>
<dbReference type="PROSITE" id="PS50004">
    <property type="entry name" value="C2"/>
    <property type="match status" value="2"/>
</dbReference>
<dbReference type="PANTHER" id="PTHR12546:SF60">
    <property type="entry name" value="MISFIRE, ISOFORM F"/>
    <property type="match status" value="1"/>
</dbReference>
<organism evidence="7 8">
    <name type="scientific">Acanthoscelides obtectus</name>
    <name type="common">Bean weevil</name>
    <name type="synonym">Bruchus obtectus</name>
    <dbReference type="NCBI Taxonomy" id="200917"/>
    <lineage>
        <taxon>Eukaryota</taxon>
        <taxon>Metazoa</taxon>
        <taxon>Ecdysozoa</taxon>
        <taxon>Arthropoda</taxon>
        <taxon>Hexapoda</taxon>
        <taxon>Insecta</taxon>
        <taxon>Pterygota</taxon>
        <taxon>Neoptera</taxon>
        <taxon>Endopterygota</taxon>
        <taxon>Coleoptera</taxon>
        <taxon>Polyphaga</taxon>
        <taxon>Cucujiformia</taxon>
        <taxon>Chrysomeloidea</taxon>
        <taxon>Chrysomelidae</taxon>
        <taxon>Bruchinae</taxon>
        <taxon>Bruchini</taxon>
        <taxon>Acanthoscelides</taxon>
    </lineage>
</organism>
<sequence length="580" mass="66923">MKKKWVKMLEKKKTYLVTIAVLEGRHYTILNMDSAVVVRIGDQKKTTNVKSKSDCPFYNEYFVFEFQTTHDKMMDTQINICVIRPRTVWRKTKILGCITLDVATVFCQKNHQFYHKWGILQSPKHDPLTGPRGYLKLDITVLTKGDTPTIPRHVDNDEIEGNLLLADGMFMERQKALYMFDVYKCMHLVGHPSVHISSNDEEKKRHPNVYVEVTFAGQTVRTSSLGGTANPEFNERLIIVDLFPPLCQRIKVDICYEDHIAIMKAHHFTKYISLKSISNGSKDGFLPTFGPSLIHLYSTHPMEGYTATLMMAIKTDLQQHQITPEAKESTMVESIPGLDEQKQFNSEHIRIVSLIFDVTSISKPYSDKPVSIWMTFGESCKQKFKNYIVNATESQLPRINKRFATLSFDEYKPCLWIYTKAAINKSIFERNMLSRIATQLKTSLGEIEKLFEAADVKRHSEDIEEKLLEAIDYLITATGKYLDITSSHTCEYYTELDLSKQRICHSTLRQIISDLRNVFEKSAKKRTFRKLQRFSQLIDSLIEEVRNPNIYYRKIAAQVTANVAINSKIVVIYLRNDAAF</sequence>
<evidence type="ECO:0000256" key="4">
    <source>
        <dbReference type="ARBA" id="ARBA00022989"/>
    </source>
</evidence>
<keyword evidence="2" id="KW-0812">Transmembrane</keyword>